<dbReference type="InterPro" id="IPR042183">
    <property type="entry name" value="MmgE/PrpD_sf_1"/>
</dbReference>
<dbReference type="EMBL" id="WQPS01000012">
    <property type="protein sequence ID" value="MBT9809954.1"/>
    <property type="molecule type" value="Genomic_DNA"/>
</dbReference>
<evidence type="ECO:0000256" key="1">
    <source>
        <dbReference type="ARBA" id="ARBA00006174"/>
    </source>
</evidence>
<evidence type="ECO:0000259" key="2">
    <source>
        <dbReference type="Pfam" id="PF03972"/>
    </source>
</evidence>
<sequence length="474" mass="51489">MVGKGRLDPKVGEYTEQLCAFAEQLRYEDLPIHIVEQTKKFIADYYAASFAGYIVNKKFNSVMLDIIKEYGGTGQASILFEENKYPVINAAFMNAVYAHGADMDDGNRISAGHIGAHVMSAVFAMAEKLDVTWKDVFVALNVGYEFFNRIAGAAQPSLYNKGFHSTGIGGAIACGASCAKLMGLDVEGIYNSVSLSAIQSSGLIIIDESGQGCKPINPANATKVGIVSASAAAKGVISSTCPLESTKGWFQAFSNSVNESILLGGLGQKFTIGESYLKLYPSCRHTHSCIDAVLEIRADLIQSGRFGRADIEKIYVYIYPSAIKSAGHIRHPKTSEEAKFSIQYAISTAWYKGTFALCDLNVKSLPEKIGILADKTELISDASLENREIGVRGARVQVVMTDGYRIEKEVMIPKGEGSSSLDWNDLKEKMRACASGLINTKDADGIVDQCKNLQIADKYYPLTASINELMRTEE</sequence>
<dbReference type="Gene3D" id="1.10.4100.10">
    <property type="entry name" value="2-methylcitrate dehydratase PrpD"/>
    <property type="match status" value="1"/>
</dbReference>
<dbReference type="InterPro" id="IPR042188">
    <property type="entry name" value="MmgE/PrpD_sf_2"/>
</dbReference>
<reference evidence="4" key="1">
    <citation type="journal article" date="2021" name="Gut Microbes">
        <title>A synthetic consortium of 100 gut commensals modulates the composition and function in a colon model of the microbiome of elderly subjects.</title>
        <authorList>
            <person name="Perez M."/>
            <person name="Ntemiri A."/>
            <person name="Tan H."/>
            <person name="Harris H.M.B."/>
            <person name="Roager H.M."/>
            <person name="Ribiere C."/>
            <person name="O'Toole P.W."/>
        </authorList>
    </citation>
    <scope>NUCLEOTIDE SEQUENCE</scope>
    <source>
        <strain evidence="4">MCC335</strain>
    </source>
</reference>
<dbReference type="Pfam" id="PF19305">
    <property type="entry name" value="MmgE_PrpD_C"/>
    <property type="match status" value="1"/>
</dbReference>
<protein>
    <submittedName>
        <fullName evidence="4">MmgE/PrpD family protein</fullName>
    </submittedName>
</protein>
<dbReference type="InterPro" id="IPR005656">
    <property type="entry name" value="MmgE_PrpD"/>
</dbReference>
<evidence type="ECO:0000259" key="3">
    <source>
        <dbReference type="Pfam" id="PF19305"/>
    </source>
</evidence>
<dbReference type="InterPro" id="IPR045336">
    <property type="entry name" value="MmgE_PrpD_N"/>
</dbReference>
<dbReference type="RefSeq" id="WP_117450798.1">
    <property type="nucleotide sequence ID" value="NZ_CABJDD010000003.1"/>
</dbReference>
<proteinExistence type="inferred from homology"/>
<dbReference type="Gene3D" id="3.30.1330.120">
    <property type="entry name" value="2-methylcitrate dehydratase PrpD"/>
    <property type="match status" value="1"/>
</dbReference>
<evidence type="ECO:0000313" key="5">
    <source>
        <dbReference type="Proteomes" id="UP000708338"/>
    </source>
</evidence>
<feature type="domain" description="MmgE/PrpD C-terminal" evidence="3">
    <location>
        <begin position="280"/>
        <end position="451"/>
    </location>
</feature>
<dbReference type="GO" id="GO:0016829">
    <property type="term" value="F:lyase activity"/>
    <property type="evidence" value="ECO:0007669"/>
    <property type="project" value="InterPro"/>
</dbReference>
<dbReference type="Pfam" id="PF03972">
    <property type="entry name" value="MmgE_PrpD_N"/>
    <property type="match status" value="1"/>
</dbReference>
<name>A0AA41FEH5_9FIRM</name>
<gene>
    <name evidence="4" type="ORF">GPL26_09910</name>
</gene>
<accession>A0AA41FEH5</accession>
<dbReference type="InterPro" id="IPR045337">
    <property type="entry name" value="MmgE_PrpD_C"/>
</dbReference>
<dbReference type="Proteomes" id="UP000708338">
    <property type="component" value="Unassembled WGS sequence"/>
</dbReference>
<evidence type="ECO:0000313" key="4">
    <source>
        <dbReference type="EMBL" id="MBT9809954.1"/>
    </source>
</evidence>
<comment type="similarity">
    <text evidence="1">Belongs to the PrpD family.</text>
</comment>
<dbReference type="InterPro" id="IPR036148">
    <property type="entry name" value="MmgE/PrpD_sf"/>
</dbReference>
<feature type="domain" description="MmgE/PrpD N-terminal" evidence="2">
    <location>
        <begin position="16"/>
        <end position="256"/>
    </location>
</feature>
<dbReference type="PANTHER" id="PTHR16943:SF8">
    <property type="entry name" value="2-METHYLCITRATE DEHYDRATASE"/>
    <property type="match status" value="1"/>
</dbReference>
<dbReference type="PANTHER" id="PTHR16943">
    <property type="entry name" value="2-METHYLCITRATE DEHYDRATASE-RELATED"/>
    <property type="match status" value="1"/>
</dbReference>
<comment type="caution">
    <text evidence="4">The sequence shown here is derived from an EMBL/GenBank/DDBJ whole genome shotgun (WGS) entry which is preliminary data.</text>
</comment>
<dbReference type="AlphaFoldDB" id="A0AA41FEH5"/>
<organism evidence="4 5">
    <name type="scientific">Enterocloster citroniae</name>
    <dbReference type="NCBI Taxonomy" id="358743"/>
    <lineage>
        <taxon>Bacteria</taxon>
        <taxon>Bacillati</taxon>
        <taxon>Bacillota</taxon>
        <taxon>Clostridia</taxon>
        <taxon>Lachnospirales</taxon>
        <taxon>Lachnospiraceae</taxon>
        <taxon>Enterocloster</taxon>
    </lineage>
</organism>
<dbReference type="SUPFAM" id="SSF103378">
    <property type="entry name" value="2-methylcitrate dehydratase PrpD"/>
    <property type="match status" value="1"/>
</dbReference>